<feature type="compositionally biased region" description="Low complexity" evidence="16">
    <location>
        <begin position="209"/>
        <end position="222"/>
    </location>
</feature>
<feature type="compositionally biased region" description="Acidic residues" evidence="16">
    <location>
        <begin position="1259"/>
        <end position="1271"/>
    </location>
</feature>
<evidence type="ECO:0000259" key="19">
    <source>
        <dbReference type="PROSITE" id="PS51789"/>
    </source>
</evidence>
<evidence type="ECO:0000256" key="16">
    <source>
        <dbReference type="SAM" id="MobiDB-lite"/>
    </source>
</evidence>
<dbReference type="Gene3D" id="2.170.150.30">
    <property type="entry name" value="RIG-I-like receptor, C-terminal regulatory domain"/>
    <property type="match status" value="1"/>
</dbReference>
<evidence type="ECO:0000256" key="8">
    <source>
        <dbReference type="ARBA" id="ARBA00022801"/>
    </source>
</evidence>
<dbReference type="PROSITE" id="PS51192">
    <property type="entry name" value="HELICASE_ATP_BIND_1"/>
    <property type="match status" value="1"/>
</dbReference>
<dbReference type="GO" id="GO:0003723">
    <property type="term" value="F:RNA binding"/>
    <property type="evidence" value="ECO:0007669"/>
    <property type="project" value="UniProtKB-KW"/>
</dbReference>
<evidence type="ECO:0000256" key="14">
    <source>
        <dbReference type="ARBA" id="ARBA00023118"/>
    </source>
</evidence>
<evidence type="ECO:0000256" key="7">
    <source>
        <dbReference type="ARBA" id="ARBA00022741"/>
    </source>
</evidence>
<sequence>MAEMEHCKGAVIEALKETFLKYLQPKVILEKFIALGKLKTTDFDQTGDDREQLVQLFLEWLLDNNESTQLVELFVSSLKENLKESMVIGSTHRGNDLQRPFYEYFPDVFNMIDGTLIQALNREDLDYIFDKMMALNLLLKQKLTNSEKEKSDYVYCLQLFNSVRARKPDWPFHFIEIISTRKPEILALYNEEKNTIELQALNASTISESSSSTCNTKESNSSDTLNGTKNAADSSISGINQADIDLQLKALNASTISESSSSTCNNKESNSSILDHSEKDASTQPSISDSQLKVLNASTINELSSYTSNTNESNSSDTLDHTKNAASTHSSISSINQADTTSTVAGNALPEEYGSQIGVINISSAGETLPSVESTASTSNIENGNYCVNVNHTTSTESSYPSITSVATDEDITKNKSTTKNLETKMQKIGISVPHPISDDYKPKRVVGPASIASSGFSSLAELSWDYTDTKSNLSGKREITVEERNSPEVNSLLKNGVIDENLLKVEEHDNKTTHIHDAHNSDSENDLDDSETLNLGVKKLIADSEGPPLNLRQYQLELATYAVLGFNTVICAPTGSGKTRVATHIILEHLKKDKRKTVAFLTRTIPLTMQQYKVLSKALSNYSVTHITGQSQDSLELKTFVKKNDVVVLTPMILVNHLRSKSVRLRNFSLLIFDECHHTRKDEPYNLVMFMYLKTKFKGSEKMRSNLPQIVGLSATIGIDKARNVKEASDNILKICGNLDAPYLSTVKINIEELIRLVPVPQEFDFQLKERDANDALNKVMSVMSKLEKHAEYASNELNDPEIKDLVKNAPRNKKSQDYGKWTVDLKSAAKSVPIDDKYRETKEPVRTLIIIADYLWNYNVALESHDLVELRDVMDYLKKRFEKFSNKKQRTENEDTFYLYFQDLIDLVKQRSEEGNPNLSTLAKILLINIVKKGSDSRGIIFVRTRALAEALSSWLKRCGIPELEELNASVFTGTNAKAEEGGMSQVQQEDTIREFRAGTIKVLVATSVAEEGLDIPDCNLVVKYNHVGNEITTVQTKGRSRKRGGVAYLLGMDNILRKEYVNREKEKLMKKSFVKIDDMSLEEREAFIKKYQLEIIQEAEIEEALAARRKKQFKDVDFTMVCSLCRKISIEKKNIRLIFDKFRVSIDREILKGQFMECIPMRSQFIDEMELIGPVFCRGQPREGVICGHKLGTMVKYGGLHYFAIGIKNFGFYKNSQEKLEHYKMWKSVPYFVEDLSHDDIKKYADIPLEASNAVDPEDDEDSSDDDDNIKKNRIPLIVQSKQTTEDELRDITITHPEESPGDVRNSVTHSDIQSLKPTPVTGSLAEKVESELGKSPSLTSKMEDEIKTEKSPTLSSVACSESGSEDSLQSGE</sequence>
<dbReference type="PROSITE" id="PS51194">
    <property type="entry name" value="HELICASE_CTER"/>
    <property type="match status" value="1"/>
</dbReference>
<dbReference type="InterPro" id="IPR041204">
    <property type="entry name" value="RIG-I-like_C"/>
</dbReference>
<evidence type="ECO:0000256" key="12">
    <source>
        <dbReference type="ARBA" id="ARBA00022859"/>
    </source>
</evidence>
<keyword evidence="21" id="KW-1185">Reference proteome</keyword>
<feature type="domain" description="RLR CTR" evidence="19">
    <location>
        <begin position="1111"/>
        <end position="1246"/>
    </location>
</feature>
<feature type="domain" description="Helicase C-terminal" evidence="18">
    <location>
        <begin position="905"/>
        <end position="1083"/>
    </location>
</feature>
<organism evidence="20 21">
    <name type="scientific">Biomphalaria pfeifferi</name>
    <name type="common">Bloodfluke planorb</name>
    <name type="synonym">Freshwater snail</name>
    <dbReference type="NCBI Taxonomy" id="112525"/>
    <lineage>
        <taxon>Eukaryota</taxon>
        <taxon>Metazoa</taxon>
        <taxon>Spiralia</taxon>
        <taxon>Lophotrochozoa</taxon>
        <taxon>Mollusca</taxon>
        <taxon>Gastropoda</taxon>
        <taxon>Heterobranchia</taxon>
        <taxon>Euthyneura</taxon>
        <taxon>Panpulmonata</taxon>
        <taxon>Hygrophila</taxon>
        <taxon>Lymnaeoidea</taxon>
        <taxon>Planorbidae</taxon>
        <taxon>Biomphalaria</taxon>
    </lineage>
</organism>
<dbReference type="PROSITE" id="PS51789">
    <property type="entry name" value="RLR_CTR"/>
    <property type="match status" value="1"/>
</dbReference>
<feature type="compositionally biased region" description="Polar residues" evidence="16">
    <location>
        <begin position="1355"/>
        <end position="1376"/>
    </location>
</feature>
<name>A0AAD8FDB1_BIOPF</name>
<dbReference type="EMBL" id="JASAOG010000037">
    <property type="protein sequence ID" value="KAK0060215.1"/>
    <property type="molecule type" value="Genomic_DNA"/>
</dbReference>
<keyword evidence="5" id="KW-0399">Innate immunity</keyword>
<evidence type="ECO:0000256" key="4">
    <source>
        <dbReference type="ARBA" id="ARBA00022490"/>
    </source>
</evidence>
<keyword evidence="14" id="KW-0051">Antiviral defense</keyword>
<feature type="region of interest" description="Disordered" evidence="16">
    <location>
        <begin position="1255"/>
        <end position="1376"/>
    </location>
</feature>
<dbReference type="InterPro" id="IPR001650">
    <property type="entry name" value="Helicase_C-like"/>
</dbReference>
<evidence type="ECO:0000256" key="3">
    <source>
        <dbReference type="ARBA" id="ARBA00012552"/>
    </source>
</evidence>
<keyword evidence="13" id="KW-0694">RNA-binding</keyword>
<proteinExistence type="inferred from homology"/>
<dbReference type="GO" id="GO:0005737">
    <property type="term" value="C:cytoplasm"/>
    <property type="evidence" value="ECO:0007669"/>
    <property type="project" value="UniProtKB-SubCell"/>
</dbReference>
<accession>A0AAD8FDB1</accession>
<keyword evidence="4" id="KW-0963">Cytoplasm</keyword>
<feature type="compositionally biased region" description="Low complexity" evidence="16">
    <location>
        <begin position="305"/>
        <end position="317"/>
    </location>
</feature>
<comment type="similarity">
    <text evidence="2">Belongs to the helicase family. RLR subfamily.</text>
</comment>
<evidence type="ECO:0000256" key="11">
    <source>
        <dbReference type="ARBA" id="ARBA00022840"/>
    </source>
</evidence>
<evidence type="ECO:0000259" key="17">
    <source>
        <dbReference type="PROSITE" id="PS51192"/>
    </source>
</evidence>
<dbReference type="GO" id="GO:0003724">
    <property type="term" value="F:RNA helicase activity"/>
    <property type="evidence" value="ECO:0007669"/>
    <property type="project" value="UniProtKB-EC"/>
</dbReference>
<feature type="region of interest" description="Disordered" evidence="16">
    <location>
        <begin position="209"/>
        <end position="229"/>
    </location>
</feature>
<dbReference type="Gene3D" id="3.40.50.300">
    <property type="entry name" value="P-loop containing nucleotide triphosphate hydrolases"/>
    <property type="match status" value="2"/>
</dbReference>
<dbReference type="Proteomes" id="UP001233172">
    <property type="component" value="Unassembled WGS sequence"/>
</dbReference>
<dbReference type="Pfam" id="PF00270">
    <property type="entry name" value="DEAD"/>
    <property type="match status" value="1"/>
</dbReference>
<dbReference type="PANTHER" id="PTHR14074:SF16">
    <property type="entry name" value="ANTIVIRAL INNATE IMMUNE RESPONSE RECEPTOR RIG-I"/>
    <property type="match status" value="1"/>
</dbReference>
<gene>
    <name evidence="20" type="ORF">Bpfe_010402</name>
</gene>
<dbReference type="SMART" id="SM00487">
    <property type="entry name" value="DEXDc"/>
    <property type="match status" value="1"/>
</dbReference>
<reference evidence="20" key="1">
    <citation type="journal article" date="2023" name="PLoS Negl. Trop. Dis.">
        <title>A genome sequence for Biomphalaria pfeifferi, the major vector snail for the human-infecting parasite Schistosoma mansoni.</title>
        <authorList>
            <person name="Bu L."/>
            <person name="Lu L."/>
            <person name="Laidemitt M.R."/>
            <person name="Zhang S.M."/>
            <person name="Mutuku M."/>
            <person name="Mkoji G."/>
            <person name="Steinauer M."/>
            <person name="Loker E.S."/>
        </authorList>
    </citation>
    <scope>NUCLEOTIDE SEQUENCE</scope>
    <source>
        <strain evidence="20">KasaAsao</strain>
    </source>
</reference>
<feature type="compositionally biased region" description="Low complexity" evidence="16">
    <location>
        <begin position="257"/>
        <end position="272"/>
    </location>
</feature>
<dbReference type="GO" id="GO:0005524">
    <property type="term" value="F:ATP binding"/>
    <property type="evidence" value="ECO:0007669"/>
    <property type="project" value="UniProtKB-KW"/>
</dbReference>
<evidence type="ECO:0000313" key="21">
    <source>
        <dbReference type="Proteomes" id="UP001233172"/>
    </source>
</evidence>
<comment type="catalytic activity">
    <reaction evidence="15">
        <text>ATP + H2O = ADP + phosphate + H(+)</text>
        <dbReference type="Rhea" id="RHEA:13065"/>
        <dbReference type="ChEBI" id="CHEBI:15377"/>
        <dbReference type="ChEBI" id="CHEBI:15378"/>
        <dbReference type="ChEBI" id="CHEBI:30616"/>
        <dbReference type="ChEBI" id="CHEBI:43474"/>
        <dbReference type="ChEBI" id="CHEBI:456216"/>
        <dbReference type="EC" id="3.6.4.13"/>
    </reaction>
    <physiologicalReaction direction="left-to-right" evidence="15">
        <dbReference type="Rhea" id="RHEA:13066"/>
    </physiologicalReaction>
</comment>
<comment type="caution">
    <text evidence="20">The sequence shown here is derived from an EMBL/GenBank/DDBJ whole genome shotgun (WGS) entry which is preliminary data.</text>
</comment>
<protein>
    <recommendedName>
        <fullName evidence="3">RNA helicase</fullName>
        <ecNumber evidence="3">3.6.4.13</ecNumber>
    </recommendedName>
</protein>
<dbReference type="InterPro" id="IPR027417">
    <property type="entry name" value="P-loop_NTPase"/>
</dbReference>
<feature type="compositionally biased region" description="Basic and acidic residues" evidence="16">
    <location>
        <begin position="1345"/>
        <end position="1354"/>
    </location>
</feature>
<dbReference type="EC" id="3.6.4.13" evidence="3"/>
<feature type="region of interest" description="Disordered" evidence="16">
    <location>
        <begin position="257"/>
        <end position="290"/>
    </location>
</feature>
<evidence type="ECO:0000256" key="13">
    <source>
        <dbReference type="ARBA" id="ARBA00022884"/>
    </source>
</evidence>
<dbReference type="GO" id="GO:0016787">
    <property type="term" value="F:hydrolase activity"/>
    <property type="evidence" value="ECO:0007669"/>
    <property type="project" value="UniProtKB-KW"/>
</dbReference>
<feature type="compositionally biased region" description="Polar residues" evidence="16">
    <location>
        <begin position="324"/>
        <end position="334"/>
    </location>
</feature>
<dbReference type="Pfam" id="PF00271">
    <property type="entry name" value="Helicase_C"/>
    <property type="match status" value="1"/>
</dbReference>
<dbReference type="Pfam" id="PF18119">
    <property type="entry name" value="RIG-I_C"/>
    <property type="match status" value="1"/>
</dbReference>
<keyword evidence="8" id="KW-0378">Hydrolase</keyword>
<keyword evidence="7" id="KW-0547">Nucleotide-binding</keyword>
<evidence type="ECO:0000256" key="6">
    <source>
        <dbReference type="ARBA" id="ARBA00022723"/>
    </source>
</evidence>
<keyword evidence="9 20" id="KW-0347">Helicase</keyword>
<dbReference type="Pfam" id="PF11648">
    <property type="entry name" value="RIG-I_C-RD"/>
    <property type="match status" value="1"/>
</dbReference>
<dbReference type="GO" id="GO:0045087">
    <property type="term" value="P:innate immune response"/>
    <property type="evidence" value="ECO:0007669"/>
    <property type="project" value="UniProtKB-KW"/>
</dbReference>
<dbReference type="Gene3D" id="1.20.1320.30">
    <property type="match status" value="1"/>
</dbReference>
<evidence type="ECO:0000256" key="5">
    <source>
        <dbReference type="ARBA" id="ARBA00022588"/>
    </source>
</evidence>
<keyword evidence="6" id="KW-0479">Metal-binding</keyword>
<keyword evidence="10" id="KW-0862">Zinc</keyword>
<feature type="domain" description="Helicase ATP-binding" evidence="17">
    <location>
        <begin position="560"/>
        <end position="736"/>
    </location>
</feature>
<dbReference type="PANTHER" id="PTHR14074">
    <property type="entry name" value="HELICASE WITH DEATH DOMAIN-RELATED"/>
    <property type="match status" value="1"/>
</dbReference>
<keyword evidence="11" id="KW-0067">ATP-binding</keyword>
<evidence type="ECO:0000256" key="1">
    <source>
        <dbReference type="ARBA" id="ARBA00004496"/>
    </source>
</evidence>
<dbReference type="InterPro" id="IPR021673">
    <property type="entry name" value="RLR_CTR"/>
</dbReference>
<evidence type="ECO:0000256" key="9">
    <source>
        <dbReference type="ARBA" id="ARBA00022806"/>
    </source>
</evidence>
<evidence type="ECO:0000256" key="2">
    <source>
        <dbReference type="ARBA" id="ARBA00006866"/>
    </source>
</evidence>
<reference evidence="20" key="2">
    <citation type="submission" date="2023-04" db="EMBL/GenBank/DDBJ databases">
        <authorList>
            <person name="Bu L."/>
            <person name="Lu L."/>
            <person name="Laidemitt M.R."/>
            <person name="Zhang S.M."/>
            <person name="Mutuku M."/>
            <person name="Mkoji G."/>
            <person name="Steinauer M."/>
            <person name="Loker E.S."/>
        </authorList>
    </citation>
    <scope>NUCLEOTIDE SEQUENCE</scope>
    <source>
        <strain evidence="20">KasaAsao</strain>
        <tissue evidence="20">Whole Snail</tissue>
    </source>
</reference>
<evidence type="ECO:0000256" key="15">
    <source>
        <dbReference type="ARBA" id="ARBA00049390"/>
    </source>
</evidence>
<dbReference type="SUPFAM" id="SSF52540">
    <property type="entry name" value="P-loop containing nucleoside triphosphate hydrolases"/>
    <property type="match status" value="1"/>
</dbReference>
<feature type="compositionally biased region" description="Polar residues" evidence="16">
    <location>
        <begin position="1309"/>
        <end position="1320"/>
    </location>
</feature>
<comment type="subcellular location">
    <subcellularLocation>
        <location evidence="1">Cytoplasm</location>
    </subcellularLocation>
</comment>
<dbReference type="InterPro" id="IPR014001">
    <property type="entry name" value="Helicase_ATP-bd"/>
</dbReference>
<dbReference type="GO" id="GO:0051607">
    <property type="term" value="P:defense response to virus"/>
    <property type="evidence" value="ECO:0007669"/>
    <property type="project" value="UniProtKB-KW"/>
</dbReference>
<feature type="compositionally biased region" description="Basic and acidic residues" evidence="16">
    <location>
        <begin position="1287"/>
        <end position="1302"/>
    </location>
</feature>
<evidence type="ECO:0000313" key="20">
    <source>
        <dbReference type="EMBL" id="KAK0060215.1"/>
    </source>
</evidence>
<dbReference type="InterPro" id="IPR038557">
    <property type="entry name" value="RLR_C_sf"/>
</dbReference>
<feature type="region of interest" description="Disordered" evidence="16">
    <location>
        <begin position="305"/>
        <end position="334"/>
    </location>
</feature>
<dbReference type="InterPro" id="IPR011545">
    <property type="entry name" value="DEAD/DEAH_box_helicase_dom"/>
</dbReference>
<keyword evidence="12" id="KW-0391">Immunity</keyword>
<evidence type="ECO:0000259" key="18">
    <source>
        <dbReference type="PROSITE" id="PS51194"/>
    </source>
</evidence>
<dbReference type="GO" id="GO:0046872">
    <property type="term" value="F:metal ion binding"/>
    <property type="evidence" value="ECO:0007669"/>
    <property type="project" value="UniProtKB-KW"/>
</dbReference>
<dbReference type="InterPro" id="IPR051363">
    <property type="entry name" value="RLR_Helicase"/>
</dbReference>
<dbReference type="SMART" id="SM00490">
    <property type="entry name" value="HELICc"/>
    <property type="match status" value="1"/>
</dbReference>
<evidence type="ECO:0000256" key="10">
    <source>
        <dbReference type="ARBA" id="ARBA00022833"/>
    </source>
</evidence>